<evidence type="ECO:0000313" key="1">
    <source>
        <dbReference type="EMBL" id="WQH03407.1"/>
    </source>
</evidence>
<sequence length="296" mass="32762">MLPAIVKENLPRLTRAIQKLAAEPDDDAAYTLADELTGITAMVAEKFTNDRTADGIQKALQLTVGAVSLGLDHALPEAELDSDDPDLDALDLLIEEGAEHAFQIGFRLIKELSALPEDALVGEYDTDPVYAARRLRDLFVDLCQTDPNQNWNGSDRYVVMLKQRKEVQAIVRLANWLRRHHSEGPVSDTDLNAEGVIALAIIFAVEGGGRVMARTGQKEFERFVKSVRKNKPDFEEGWAALVAAVPVQHHPVLLDRIASYRATCTVLQHIRGRTAMKTLFAELENYAGSELDADYS</sequence>
<name>A0ABZ0XVX0_9BURK</name>
<organism evidence="1 2">
    <name type="scientific">Duganella zoogloeoides</name>
    <dbReference type="NCBI Taxonomy" id="75659"/>
    <lineage>
        <taxon>Bacteria</taxon>
        <taxon>Pseudomonadati</taxon>
        <taxon>Pseudomonadota</taxon>
        <taxon>Betaproteobacteria</taxon>
        <taxon>Burkholderiales</taxon>
        <taxon>Oxalobacteraceae</taxon>
        <taxon>Telluria group</taxon>
        <taxon>Duganella</taxon>
    </lineage>
</organism>
<reference evidence="1 2" key="1">
    <citation type="submission" date="2023-11" db="EMBL/GenBank/DDBJ databases">
        <title>MicrobeMod: A computational toolkit for identifying prokaryotic methylation and restriction-modification with nanopore sequencing.</title>
        <authorList>
            <person name="Crits-Christoph A."/>
            <person name="Kang S.C."/>
            <person name="Lee H."/>
            <person name="Ostrov N."/>
        </authorList>
    </citation>
    <scope>NUCLEOTIDE SEQUENCE [LARGE SCALE GENOMIC DNA]</scope>
    <source>
        <strain evidence="1 2">ATCC 25935</strain>
    </source>
</reference>
<proteinExistence type="predicted"/>
<dbReference type="EMBL" id="CP140152">
    <property type="protein sequence ID" value="WQH03407.1"/>
    <property type="molecule type" value="Genomic_DNA"/>
</dbReference>
<gene>
    <name evidence="1" type="ORF">SR858_20465</name>
</gene>
<protein>
    <submittedName>
        <fullName evidence="1">Uncharacterized protein</fullName>
    </submittedName>
</protein>
<evidence type="ECO:0000313" key="2">
    <source>
        <dbReference type="Proteomes" id="UP001326110"/>
    </source>
</evidence>
<dbReference type="Proteomes" id="UP001326110">
    <property type="component" value="Chromosome"/>
</dbReference>
<dbReference type="GeneID" id="43163444"/>
<dbReference type="RefSeq" id="WP_019921693.1">
    <property type="nucleotide sequence ID" value="NZ_CP140152.1"/>
</dbReference>
<accession>A0ABZ0XVX0</accession>
<keyword evidence="2" id="KW-1185">Reference proteome</keyword>